<dbReference type="AlphaFoldDB" id="A0A377GP57"/>
<name>A0A377GP57_9FUSO</name>
<organism evidence="1 2">
    <name type="scientific">Fusobacterium necrogenes</name>
    <dbReference type="NCBI Taxonomy" id="858"/>
    <lineage>
        <taxon>Bacteria</taxon>
        <taxon>Fusobacteriati</taxon>
        <taxon>Fusobacteriota</taxon>
        <taxon>Fusobacteriia</taxon>
        <taxon>Fusobacteriales</taxon>
        <taxon>Fusobacteriaceae</taxon>
        <taxon>Fusobacterium</taxon>
    </lineage>
</organism>
<dbReference type="Proteomes" id="UP000255328">
    <property type="component" value="Unassembled WGS sequence"/>
</dbReference>
<gene>
    <name evidence="1" type="ORF">NCTC10723_00066</name>
</gene>
<sequence length="87" mass="10834">MMTLEKAKKEILTNGSLRLKKTERNEEEDLDILIELYIRKEIKNKKVKYYVYYEEMDNLYSRKQHWYPYGTTLKNVEKMLKRYLKNF</sequence>
<evidence type="ECO:0000313" key="2">
    <source>
        <dbReference type="Proteomes" id="UP000255328"/>
    </source>
</evidence>
<dbReference type="EMBL" id="UGGU01000002">
    <property type="protein sequence ID" value="STO28755.1"/>
    <property type="molecule type" value="Genomic_DNA"/>
</dbReference>
<accession>A0A377GP57</accession>
<proteinExistence type="predicted"/>
<reference evidence="1 2" key="1">
    <citation type="submission" date="2018-06" db="EMBL/GenBank/DDBJ databases">
        <authorList>
            <consortium name="Pathogen Informatics"/>
            <person name="Doyle S."/>
        </authorList>
    </citation>
    <scope>NUCLEOTIDE SEQUENCE [LARGE SCALE GENOMIC DNA]</scope>
    <source>
        <strain evidence="1 2">NCTC10723</strain>
    </source>
</reference>
<protein>
    <submittedName>
        <fullName evidence="1">Uncharacterized protein</fullName>
    </submittedName>
</protein>
<keyword evidence="2" id="KW-1185">Reference proteome</keyword>
<dbReference type="RefSeq" id="WP_115268247.1">
    <property type="nucleotide sequence ID" value="NZ_UGGU01000002.1"/>
</dbReference>
<evidence type="ECO:0000313" key="1">
    <source>
        <dbReference type="EMBL" id="STO28755.1"/>
    </source>
</evidence>